<evidence type="ECO:0000313" key="2">
    <source>
        <dbReference type="EMBL" id="WRQ87537.1"/>
    </source>
</evidence>
<evidence type="ECO:0000256" key="1">
    <source>
        <dbReference type="SAM" id="MobiDB-lite"/>
    </source>
</evidence>
<accession>A0ABZ1C736</accession>
<dbReference type="RefSeq" id="WP_221030301.1">
    <property type="nucleotide sequence ID" value="NZ_CP139781.1"/>
</dbReference>
<sequence>MAKSSSTLDWCIVRLGEDHNWWVDEVSDPVRWDVDGLSIVDPRQVDYLVELVDPLRDYGFDQDILDLAFIPFRIEKEAGEGRVRLKRVKDSLFEADEKLFALPDIVDDENGPYADLLDHLTRCRVKMLNDAFDFESKLTVDEMEDDIREDQNASFIEGKAVHTFEELIAILDYVPAGYETDEEDGEGDTDEEDIDDADLPDIDEEDENALKGDASLKWDDEDEDEEGDEDEEDDEDSDSDSDDDEDDDGDEEDEEEEKPRRGSRRR</sequence>
<name>A0ABZ1C736_9BACT</name>
<dbReference type="Proteomes" id="UP000738431">
    <property type="component" value="Chromosome"/>
</dbReference>
<feature type="compositionally biased region" description="Basic and acidic residues" evidence="1">
    <location>
        <begin position="208"/>
        <end position="218"/>
    </location>
</feature>
<feature type="region of interest" description="Disordered" evidence="1">
    <location>
        <begin position="179"/>
        <end position="266"/>
    </location>
</feature>
<dbReference type="EMBL" id="CP139781">
    <property type="protein sequence ID" value="WRQ87537.1"/>
    <property type="molecule type" value="Genomic_DNA"/>
</dbReference>
<feature type="compositionally biased region" description="Acidic residues" evidence="1">
    <location>
        <begin position="179"/>
        <end position="207"/>
    </location>
</feature>
<feature type="compositionally biased region" description="Acidic residues" evidence="1">
    <location>
        <begin position="219"/>
        <end position="256"/>
    </location>
</feature>
<organism evidence="2 3">
    <name type="scientific">Actomonas aquatica</name>
    <dbReference type="NCBI Taxonomy" id="2866162"/>
    <lineage>
        <taxon>Bacteria</taxon>
        <taxon>Pseudomonadati</taxon>
        <taxon>Verrucomicrobiota</taxon>
        <taxon>Opitutia</taxon>
        <taxon>Opitutales</taxon>
        <taxon>Opitutaceae</taxon>
        <taxon>Actomonas</taxon>
    </lineage>
</organism>
<keyword evidence="3" id="KW-1185">Reference proteome</keyword>
<protein>
    <submittedName>
        <fullName evidence="2">Uncharacterized protein</fullName>
    </submittedName>
</protein>
<evidence type="ECO:0000313" key="3">
    <source>
        <dbReference type="Proteomes" id="UP000738431"/>
    </source>
</evidence>
<reference evidence="2 3" key="2">
    <citation type="submission" date="2023-12" db="EMBL/GenBank/DDBJ databases">
        <title>Description of an unclassified Opitutus bacterium of Verrucomicrobiota.</title>
        <authorList>
            <person name="Zhang D.-F."/>
        </authorList>
    </citation>
    <scope>NUCLEOTIDE SEQUENCE [LARGE SCALE GENOMIC DNA]</scope>
    <source>
        <strain evidence="2 3">WL0086</strain>
    </source>
</reference>
<reference evidence="2 3" key="1">
    <citation type="submission" date="2021-08" db="EMBL/GenBank/DDBJ databases">
        <authorList>
            <person name="Zhang D."/>
            <person name="Zhang A."/>
            <person name="Wang L."/>
        </authorList>
    </citation>
    <scope>NUCLEOTIDE SEQUENCE [LARGE SCALE GENOMIC DNA]</scope>
    <source>
        <strain evidence="2 3">WL0086</strain>
    </source>
</reference>
<gene>
    <name evidence="2" type="ORF">K1X11_022200</name>
</gene>
<proteinExistence type="predicted"/>